<dbReference type="RefSeq" id="WP_218631814.1">
    <property type="nucleotide sequence ID" value="NZ_JAHVAH010000001.1"/>
</dbReference>
<dbReference type="EMBL" id="JAHVAH010000001">
    <property type="protein sequence ID" value="MBW0143747.1"/>
    <property type="molecule type" value="Genomic_DNA"/>
</dbReference>
<evidence type="ECO:0000313" key="2">
    <source>
        <dbReference type="EMBL" id="MBW0143747.1"/>
    </source>
</evidence>
<organism evidence="2 3">
    <name type="scientific">Sphingomicrobium clamense</name>
    <dbReference type="NCBI Taxonomy" id="2851013"/>
    <lineage>
        <taxon>Bacteria</taxon>
        <taxon>Pseudomonadati</taxon>
        <taxon>Pseudomonadota</taxon>
        <taxon>Alphaproteobacteria</taxon>
        <taxon>Sphingomonadales</taxon>
        <taxon>Sphingomonadaceae</taxon>
        <taxon>Sphingomicrobium</taxon>
    </lineage>
</organism>
<proteinExistence type="predicted"/>
<comment type="caution">
    <text evidence="2">The sequence shown here is derived from an EMBL/GenBank/DDBJ whole genome shotgun (WGS) entry which is preliminary data.</text>
</comment>
<evidence type="ECO:0000313" key="3">
    <source>
        <dbReference type="Proteomes" id="UP000698028"/>
    </source>
</evidence>
<dbReference type="NCBIfam" id="NF033537">
    <property type="entry name" value="lasso_biosyn_B2"/>
    <property type="match status" value="1"/>
</dbReference>
<evidence type="ECO:0000259" key="1">
    <source>
        <dbReference type="Pfam" id="PF13471"/>
    </source>
</evidence>
<name>A0ABS6V2F6_9SPHN</name>
<accession>A0ABS6V2F6</accession>
<dbReference type="InterPro" id="IPR032708">
    <property type="entry name" value="McjB_C"/>
</dbReference>
<keyword evidence="3" id="KW-1185">Reference proteome</keyword>
<feature type="domain" description="Microcin J25-processing protein McjB C-terminal" evidence="1">
    <location>
        <begin position="21"/>
        <end position="127"/>
    </location>
</feature>
<dbReference type="InterPro" id="IPR053521">
    <property type="entry name" value="McjB-like"/>
</dbReference>
<dbReference type="Proteomes" id="UP000698028">
    <property type="component" value="Unassembled WGS sequence"/>
</dbReference>
<sequence length="132" mass="14439">MTRPGPKILTETLLALTWATARLRLQSFESVMAALPVRSTPGGAIASDDAAQLSRAFKAWDRRLPFRTKCFEQGLAAMAILRRRGHEATLHYGARGAGDALEAHVWVTSGDVPVVGCENTSEFRELARYPAE</sequence>
<reference evidence="2 3" key="1">
    <citation type="submission" date="2021-07" db="EMBL/GenBank/DDBJ databases">
        <title>The draft genome sequence of Sphingomicrobium sp. B8.</title>
        <authorList>
            <person name="Mu L."/>
        </authorList>
    </citation>
    <scope>NUCLEOTIDE SEQUENCE [LARGE SCALE GENOMIC DNA]</scope>
    <source>
        <strain evidence="2 3">B8</strain>
    </source>
</reference>
<gene>
    <name evidence="2" type="ORF">KTQ36_00350</name>
</gene>
<protein>
    <submittedName>
        <fullName evidence="2">Lasso peptide biosynthesis B2 protein</fullName>
    </submittedName>
</protein>
<dbReference type="Pfam" id="PF13471">
    <property type="entry name" value="Transglut_core3"/>
    <property type="match status" value="1"/>
</dbReference>